<dbReference type="SUPFAM" id="SSF55486">
    <property type="entry name" value="Metalloproteases ('zincins'), catalytic domain"/>
    <property type="match status" value="1"/>
</dbReference>
<evidence type="ECO:0000256" key="2">
    <source>
        <dbReference type="ARBA" id="ARBA00022670"/>
    </source>
</evidence>
<dbReference type="AlphaFoldDB" id="A0A2K1QYJ2"/>
<evidence type="ECO:0000256" key="1">
    <source>
        <dbReference type="ARBA" id="ARBA00008721"/>
    </source>
</evidence>
<evidence type="ECO:0000256" key="8">
    <source>
        <dbReference type="ARBA" id="ARBA00023157"/>
    </source>
</evidence>
<dbReference type="EMBL" id="NKHZ01000029">
    <property type="protein sequence ID" value="PNS19973.1"/>
    <property type="molecule type" value="Genomic_DNA"/>
</dbReference>
<evidence type="ECO:0000256" key="7">
    <source>
        <dbReference type="ARBA" id="ARBA00023049"/>
    </source>
</evidence>
<keyword evidence="2" id="KW-0645">Protease</keyword>
<feature type="chain" id="PRO_5014380777" description="Peptidase M43 pregnancy-associated plasma-A domain-containing protein" evidence="9">
    <location>
        <begin position="20"/>
        <end position="305"/>
    </location>
</feature>
<dbReference type="Pfam" id="PF05572">
    <property type="entry name" value="Peptidase_M43"/>
    <property type="match status" value="1"/>
</dbReference>
<keyword evidence="8" id="KW-1015">Disulfide bond</keyword>
<evidence type="ECO:0000256" key="6">
    <source>
        <dbReference type="ARBA" id="ARBA00022833"/>
    </source>
</evidence>
<comment type="caution">
    <text evidence="11">The sequence shown here is derived from an EMBL/GenBank/DDBJ whole genome shotgun (WGS) entry which is preliminary data.</text>
</comment>
<dbReference type="Proteomes" id="UP000243797">
    <property type="component" value="Unassembled WGS sequence"/>
</dbReference>
<dbReference type="OrthoDB" id="536211at2759"/>
<reference evidence="11 12" key="1">
    <citation type="submission" date="2017-06" db="EMBL/GenBank/DDBJ databases">
        <title>Draft genome sequence of a variant of Elsinoe murrayae.</title>
        <authorList>
            <person name="Cheng Q."/>
        </authorList>
    </citation>
    <scope>NUCLEOTIDE SEQUENCE [LARGE SCALE GENOMIC DNA]</scope>
    <source>
        <strain evidence="11 12">CQ-2017a</strain>
    </source>
</reference>
<evidence type="ECO:0000256" key="5">
    <source>
        <dbReference type="ARBA" id="ARBA00022801"/>
    </source>
</evidence>
<evidence type="ECO:0000256" key="4">
    <source>
        <dbReference type="ARBA" id="ARBA00022729"/>
    </source>
</evidence>
<evidence type="ECO:0000313" key="11">
    <source>
        <dbReference type="EMBL" id="PNS19973.1"/>
    </source>
</evidence>
<dbReference type="GO" id="GO:0046872">
    <property type="term" value="F:metal ion binding"/>
    <property type="evidence" value="ECO:0007669"/>
    <property type="project" value="UniProtKB-KW"/>
</dbReference>
<dbReference type="PANTHER" id="PTHR47466:SF1">
    <property type="entry name" value="METALLOPROTEASE MEP1 (AFU_ORTHOLOGUE AFUA_1G07730)-RELATED"/>
    <property type="match status" value="1"/>
</dbReference>
<evidence type="ECO:0000313" key="12">
    <source>
        <dbReference type="Proteomes" id="UP000243797"/>
    </source>
</evidence>
<evidence type="ECO:0000256" key="3">
    <source>
        <dbReference type="ARBA" id="ARBA00022723"/>
    </source>
</evidence>
<dbReference type="STRING" id="2082308.A0A2K1QYJ2"/>
<keyword evidence="3" id="KW-0479">Metal-binding</keyword>
<keyword evidence="6" id="KW-0862">Zinc</keyword>
<protein>
    <recommendedName>
        <fullName evidence="10">Peptidase M43 pregnancy-associated plasma-A domain-containing protein</fullName>
    </recommendedName>
</protein>
<dbReference type="Gene3D" id="3.40.390.10">
    <property type="entry name" value="Collagenase (Catalytic Domain)"/>
    <property type="match status" value="1"/>
</dbReference>
<keyword evidence="5" id="KW-0378">Hydrolase</keyword>
<comment type="similarity">
    <text evidence="1">Belongs to the peptidase M43B family.</text>
</comment>
<dbReference type="InParanoid" id="A0A2K1QYJ2"/>
<dbReference type="CDD" id="cd04275">
    <property type="entry name" value="ZnMc_pappalysin_like"/>
    <property type="match status" value="1"/>
</dbReference>
<evidence type="ECO:0000259" key="10">
    <source>
        <dbReference type="Pfam" id="PF05572"/>
    </source>
</evidence>
<sequence length="305" mass="33092">MARMYSLFSLLTLAAFSTARIIPGTNVSSFDCGVGTESADAKFLATISQLSKTEDAPTTSSARSFSQISRLFTRQTKAIEVPTYFHILTKTSNAASITQKMIDDQLTSLNSAYNPYSIRFKLIDTTFTANDAWAVASGSDMDAMKRALRKGTYNTLNLYFHSDLSGSILGTCTLPSDIGPGRPNPSIYNADGCNVAAQTMPGGKISGYNLGKTAVHEVGHWLGLLHVFEGYSCSGNGDFIGDTPMQSTSTDGCPTKPAKDSCPTLKGSDLVHNFMDYSTDACYERFTTGQMQRVRSLWAKFRQGR</sequence>
<feature type="signal peptide" evidence="9">
    <location>
        <begin position="1"/>
        <end position="19"/>
    </location>
</feature>
<feature type="domain" description="Peptidase M43 pregnancy-associated plasma-A" evidence="10">
    <location>
        <begin position="211"/>
        <end position="296"/>
    </location>
</feature>
<dbReference type="GO" id="GO:0006508">
    <property type="term" value="P:proteolysis"/>
    <property type="evidence" value="ECO:0007669"/>
    <property type="project" value="UniProtKB-KW"/>
</dbReference>
<dbReference type="GO" id="GO:0008237">
    <property type="term" value="F:metallopeptidase activity"/>
    <property type="evidence" value="ECO:0007669"/>
    <property type="project" value="UniProtKB-KW"/>
</dbReference>
<dbReference type="InterPro" id="IPR008754">
    <property type="entry name" value="Peptidase_M43"/>
</dbReference>
<evidence type="ECO:0000256" key="9">
    <source>
        <dbReference type="SAM" id="SignalP"/>
    </source>
</evidence>
<name>A0A2K1QYJ2_9PEZI</name>
<keyword evidence="7" id="KW-0482">Metalloprotease</keyword>
<keyword evidence="12" id="KW-1185">Reference proteome</keyword>
<accession>A0A2K1QYJ2</accession>
<dbReference type="InterPro" id="IPR024079">
    <property type="entry name" value="MetalloPept_cat_dom_sf"/>
</dbReference>
<keyword evidence="4 9" id="KW-0732">Signal</keyword>
<gene>
    <name evidence="11" type="ORF">CAC42_7940</name>
</gene>
<dbReference type="PANTHER" id="PTHR47466">
    <property type="match status" value="1"/>
</dbReference>
<proteinExistence type="inferred from homology"/>
<organism evidence="11 12">
    <name type="scientific">Sphaceloma murrayae</name>
    <dbReference type="NCBI Taxonomy" id="2082308"/>
    <lineage>
        <taxon>Eukaryota</taxon>
        <taxon>Fungi</taxon>
        <taxon>Dikarya</taxon>
        <taxon>Ascomycota</taxon>
        <taxon>Pezizomycotina</taxon>
        <taxon>Dothideomycetes</taxon>
        <taxon>Dothideomycetidae</taxon>
        <taxon>Myriangiales</taxon>
        <taxon>Elsinoaceae</taxon>
        <taxon>Sphaceloma</taxon>
    </lineage>
</organism>